<dbReference type="AlphaFoldDB" id="A0A7W7KIA3"/>
<keyword evidence="1" id="KW-0472">Membrane</keyword>
<dbReference type="Proteomes" id="UP000566995">
    <property type="component" value="Unassembled WGS sequence"/>
</dbReference>
<protein>
    <submittedName>
        <fullName evidence="2">ABC-type transport system involved in cytochrome c biogenesis permease subunit</fullName>
    </submittedName>
</protein>
<sequence length="107" mass="11218">MEPTTSLGIGALFAKYSVAIASFWGSILSLGLLKGLSRKQAAMAVLTGYLFSTYMTAPVAAYFAPKLGLELDETFLCGTAFALGLTAMNIIPGLKALAERVLPQRGA</sequence>
<feature type="transmembrane region" description="Helical" evidence="1">
    <location>
        <begin position="45"/>
        <end position="63"/>
    </location>
</feature>
<evidence type="ECO:0000313" key="3">
    <source>
        <dbReference type="Proteomes" id="UP000566995"/>
    </source>
</evidence>
<keyword evidence="1" id="KW-0812">Transmembrane</keyword>
<evidence type="ECO:0000313" key="2">
    <source>
        <dbReference type="EMBL" id="MBB4863335.1"/>
    </source>
</evidence>
<feature type="transmembrane region" description="Helical" evidence="1">
    <location>
        <begin position="75"/>
        <end position="98"/>
    </location>
</feature>
<comment type="caution">
    <text evidence="2">The sequence shown here is derived from an EMBL/GenBank/DDBJ whole genome shotgun (WGS) entry which is preliminary data.</text>
</comment>
<name>A0A7W7KIA3_PSENT</name>
<dbReference type="RefSeq" id="WP_184588619.1">
    <property type="nucleotide sequence ID" value="NZ_JACHLI010000006.1"/>
</dbReference>
<dbReference type="EMBL" id="JACHLI010000006">
    <property type="protein sequence ID" value="MBB4863335.1"/>
    <property type="molecule type" value="Genomic_DNA"/>
</dbReference>
<reference evidence="2 3" key="1">
    <citation type="submission" date="2020-08" db="EMBL/GenBank/DDBJ databases">
        <title>Functional genomics of gut bacteria from endangered species of beetles.</title>
        <authorList>
            <person name="Carlos-Shanley C."/>
        </authorList>
    </citation>
    <scope>NUCLEOTIDE SEQUENCE [LARGE SCALE GENOMIC DNA]</scope>
    <source>
        <strain evidence="2 3">S00179</strain>
    </source>
</reference>
<feature type="transmembrane region" description="Helical" evidence="1">
    <location>
        <begin position="12"/>
        <end position="33"/>
    </location>
</feature>
<gene>
    <name evidence="2" type="ORF">HNP46_002182</name>
</gene>
<proteinExistence type="predicted"/>
<keyword evidence="1" id="KW-1133">Transmembrane helix</keyword>
<accession>A0A7W7KIA3</accession>
<organism evidence="2 3">
    <name type="scientific">Pseudomonas nitroreducens</name>
    <dbReference type="NCBI Taxonomy" id="46680"/>
    <lineage>
        <taxon>Bacteria</taxon>
        <taxon>Pseudomonadati</taxon>
        <taxon>Pseudomonadota</taxon>
        <taxon>Gammaproteobacteria</taxon>
        <taxon>Pseudomonadales</taxon>
        <taxon>Pseudomonadaceae</taxon>
        <taxon>Pseudomonas</taxon>
    </lineage>
</organism>
<evidence type="ECO:0000256" key="1">
    <source>
        <dbReference type="SAM" id="Phobius"/>
    </source>
</evidence>